<feature type="non-terminal residue" evidence="2">
    <location>
        <position position="206"/>
    </location>
</feature>
<evidence type="ECO:0000313" key="2">
    <source>
        <dbReference type="EMBL" id="SVC83074.1"/>
    </source>
</evidence>
<accession>A0A382QBY2</accession>
<proteinExistence type="predicted"/>
<keyword evidence="1" id="KW-1133">Transmembrane helix</keyword>
<gene>
    <name evidence="2" type="ORF">METZ01_LOCUS335928</name>
</gene>
<feature type="transmembrane region" description="Helical" evidence="1">
    <location>
        <begin position="139"/>
        <end position="157"/>
    </location>
</feature>
<evidence type="ECO:0000256" key="1">
    <source>
        <dbReference type="SAM" id="Phobius"/>
    </source>
</evidence>
<feature type="transmembrane region" description="Helical" evidence="1">
    <location>
        <begin position="109"/>
        <end position="127"/>
    </location>
</feature>
<feature type="transmembrane region" description="Helical" evidence="1">
    <location>
        <begin position="169"/>
        <end position="192"/>
    </location>
</feature>
<keyword evidence="1" id="KW-0812">Transmembrane</keyword>
<organism evidence="2">
    <name type="scientific">marine metagenome</name>
    <dbReference type="NCBI Taxonomy" id="408172"/>
    <lineage>
        <taxon>unclassified sequences</taxon>
        <taxon>metagenomes</taxon>
        <taxon>ecological metagenomes</taxon>
    </lineage>
</organism>
<reference evidence="2" key="1">
    <citation type="submission" date="2018-05" db="EMBL/GenBank/DDBJ databases">
        <authorList>
            <person name="Lanie J.A."/>
            <person name="Ng W.-L."/>
            <person name="Kazmierczak K.M."/>
            <person name="Andrzejewski T.M."/>
            <person name="Davidsen T.M."/>
            <person name="Wayne K.J."/>
            <person name="Tettelin H."/>
            <person name="Glass J.I."/>
            <person name="Rusch D."/>
            <person name="Podicherti R."/>
            <person name="Tsui H.-C.T."/>
            <person name="Winkler M.E."/>
        </authorList>
    </citation>
    <scope>NUCLEOTIDE SEQUENCE</scope>
</reference>
<evidence type="ECO:0008006" key="3">
    <source>
        <dbReference type="Google" id="ProtNLM"/>
    </source>
</evidence>
<name>A0A382QBY2_9ZZZZ</name>
<sequence length="206" mass="23041">MSSFFASKLNSVLTVFSSLLLIYVISSLFGFLSSAEWEVVRINRRLLLLGRLPLEDTWRAWPILWMVCIILFSSIGAWGAPSKWELLLMSLAFILPTLIFFTMPHIWHVVVTFLICSISYLISRYFIKKSSYLVQAKKVLIVMWILILPLTFLILRVGGGPPPTLWGGFLLNILLASVAIVAGFPLGILLAVGRATKLPAIKTVCT</sequence>
<dbReference type="EMBL" id="UINC01113455">
    <property type="protein sequence ID" value="SVC83074.1"/>
    <property type="molecule type" value="Genomic_DNA"/>
</dbReference>
<keyword evidence="1" id="KW-0472">Membrane</keyword>
<dbReference type="AlphaFoldDB" id="A0A382QBY2"/>
<feature type="transmembrane region" description="Helical" evidence="1">
    <location>
        <begin position="12"/>
        <end position="32"/>
    </location>
</feature>
<feature type="transmembrane region" description="Helical" evidence="1">
    <location>
        <begin position="60"/>
        <end position="79"/>
    </location>
</feature>
<protein>
    <recommendedName>
        <fullName evidence="3">ABC transmembrane type-1 domain-containing protein</fullName>
    </recommendedName>
</protein>